<dbReference type="PRINTS" id="PR00045">
    <property type="entry name" value="SIGMA54FCT"/>
</dbReference>
<dbReference type="NCBIfam" id="TIGR02395">
    <property type="entry name" value="rpoN_sigma"/>
    <property type="match status" value="1"/>
</dbReference>
<evidence type="ECO:0000256" key="9">
    <source>
        <dbReference type="PIRNR" id="PIRNR000774"/>
    </source>
</evidence>
<dbReference type="PROSITE" id="PS00717">
    <property type="entry name" value="SIGMA54_1"/>
    <property type="match status" value="1"/>
</dbReference>
<keyword evidence="2 9" id="KW-0240">DNA-directed RNA polymerase</keyword>
<evidence type="ECO:0000256" key="4">
    <source>
        <dbReference type="ARBA" id="ARBA00022695"/>
    </source>
</evidence>
<evidence type="ECO:0000256" key="7">
    <source>
        <dbReference type="ARBA" id="ARBA00023125"/>
    </source>
</evidence>
<feature type="domain" description="RNA polymerase sigma factor 54 DNA-binding" evidence="11">
    <location>
        <begin position="339"/>
        <end position="492"/>
    </location>
</feature>
<comment type="similarity">
    <text evidence="1 9">Belongs to the sigma-54 factor family.</text>
</comment>
<comment type="function">
    <text evidence="9">Sigma factors are initiation factors that promote the attachment of RNA polymerase to specific initiation sites and are then released.</text>
</comment>
<keyword evidence="5 9" id="KW-0805">Transcription regulation</keyword>
<dbReference type="InterPro" id="IPR007046">
    <property type="entry name" value="RNA_pol_sigma_54_core-bd"/>
</dbReference>
<organism evidence="13 14">
    <name type="scientific">Piscinibacter sakaiensis</name>
    <name type="common">Ideonella sakaiensis</name>
    <dbReference type="NCBI Taxonomy" id="1547922"/>
    <lineage>
        <taxon>Bacteria</taxon>
        <taxon>Pseudomonadati</taxon>
        <taxon>Pseudomonadota</taxon>
        <taxon>Betaproteobacteria</taxon>
        <taxon>Burkholderiales</taxon>
        <taxon>Sphaerotilaceae</taxon>
        <taxon>Piscinibacter</taxon>
    </lineage>
</organism>
<evidence type="ECO:0000256" key="6">
    <source>
        <dbReference type="ARBA" id="ARBA00023082"/>
    </source>
</evidence>
<evidence type="ECO:0000256" key="1">
    <source>
        <dbReference type="ARBA" id="ARBA00008798"/>
    </source>
</evidence>
<dbReference type="InterPro" id="IPR007634">
    <property type="entry name" value="RNA_pol_sigma_54_DNA-bd"/>
</dbReference>
<dbReference type="GO" id="GO:0016779">
    <property type="term" value="F:nucleotidyltransferase activity"/>
    <property type="evidence" value="ECO:0007669"/>
    <property type="project" value="UniProtKB-KW"/>
</dbReference>
<evidence type="ECO:0000256" key="8">
    <source>
        <dbReference type="ARBA" id="ARBA00023163"/>
    </source>
</evidence>
<protein>
    <recommendedName>
        <fullName evidence="9">RNA polymerase sigma-54 factor</fullName>
    </recommendedName>
</protein>
<dbReference type="Proteomes" id="UP000037660">
    <property type="component" value="Unassembled WGS sequence"/>
</dbReference>
<dbReference type="EMBL" id="BBYR01000085">
    <property type="protein sequence ID" value="GAP38759.1"/>
    <property type="molecule type" value="Genomic_DNA"/>
</dbReference>
<keyword evidence="6 9" id="KW-0731">Sigma factor</keyword>
<evidence type="ECO:0000256" key="2">
    <source>
        <dbReference type="ARBA" id="ARBA00022478"/>
    </source>
</evidence>
<dbReference type="Pfam" id="PF04963">
    <property type="entry name" value="Sigma54_CBD"/>
    <property type="match status" value="1"/>
</dbReference>
<evidence type="ECO:0000313" key="14">
    <source>
        <dbReference type="Proteomes" id="UP000037660"/>
    </source>
</evidence>
<proteinExistence type="inferred from homology"/>
<dbReference type="OrthoDB" id="9814402at2"/>
<evidence type="ECO:0000259" key="12">
    <source>
        <dbReference type="Pfam" id="PF04963"/>
    </source>
</evidence>
<comment type="caution">
    <text evidence="13">The sequence shown here is derived from an EMBL/GenBank/DDBJ whole genome shotgun (WGS) entry which is preliminary data.</text>
</comment>
<keyword evidence="8 9" id="KW-0804">Transcription</keyword>
<keyword evidence="4 9" id="KW-0548">Nucleotidyltransferase</keyword>
<feature type="region of interest" description="Disordered" evidence="10">
    <location>
        <begin position="48"/>
        <end position="125"/>
    </location>
</feature>
<reference evidence="13 14" key="2">
    <citation type="journal article" date="2016" name="Science">
        <title>A bacterium that degrades and assimilates poly(ethylene terephthalate).</title>
        <authorList>
            <person name="Yoshida S."/>
            <person name="Hiraga K."/>
            <person name="Takehana T."/>
            <person name="Taniguchi I."/>
            <person name="Yamaji H."/>
            <person name="Maeda Y."/>
            <person name="Toyohara K."/>
            <person name="Miyamoto K."/>
            <person name="Kimura Y."/>
            <person name="Oda K."/>
        </authorList>
    </citation>
    <scope>NUCLEOTIDE SEQUENCE [LARGE SCALE GENOMIC DNA]</scope>
    <source>
        <strain evidence="14">NBRC 110686 / TISTR 2288 / 201-F6</strain>
    </source>
</reference>
<dbReference type="Gene3D" id="1.10.10.1330">
    <property type="entry name" value="RNA polymerase sigma-54 factor, core-binding domain"/>
    <property type="match status" value="1"/>
</dbReference>
<dbReference type="PROSITE" id="PS00718">
    <property type="entry name" value="SIGMA54_2"/>
    <property type="match status" value="1"/>
</dbReference>
<dbReference type="Pfam" id="PF00309">
    <property type="entry name" value="Sigma54_AID"/>
    <property type="match status" value="1"/>
</dbReference>
<dbReference type="GO" id="GO:0003677">
    <property type="term" value="F:DNA binding"/>
    <property type="evidence" value="ECO:0007669"/>
    <property type="project" value="UniProtKB-KW"/>
</dbReference>
<dbReference type="STRING" id="1547922.ISF6_5312"/>
<evidence type="ECO:0000256" key="5">
    <source>
        <dbReference type="ARBA" id="ARBA00023015"/>
    </source>
</evidence>
<evidence type="ECO:0000256" key="3">
    <source>
        <dbReference type="ARBA" id="ARBA00022679"/>
    </source>
</evidence>
<dbReference type="Gene3D" id="1.10.10.60">
    <property type="entry name" value="Homeodomain-like"/>
    <property type="match status" value="1"/>
</dbReference>
<dbReference type="RefSeq" id="WP_054022603.1">
    <property type="nucleotide sequence ID" value="NZ_BBYR01000085.1"/>
</dbReference>
<dbReference type="Pfam" id="PF04552">
    <property type="entry name" value="Sigma54_DBD"/>
    <property type="match status" value="1"/>
</dbReference>
<dbReference type="InterPro" id="IPR000394">
    <property type="entry name" value="RNA_pol_sigma_54"/>
</dbReference>
<keyword evidence="14" id="KW-1185">Reference proteome</keyword>
<dbReference type="PANTHER" id="PTHR32248">
    <property type="entry name" value="RNA POLYMERASE SIGMA-54 FACTOR"/>
    <property type="match status" value="1"/>
</dbReference>
<feature type="domain" description="RNA polymerase sigma factor 54 core-binding" evidence="12">
    <location>
        <begin position="134"/>
        <end position="321"/>
    </location>
</feature>
<dbReference type="PIRSF" id="PIRSF000774">
    <property type="entry name" value="RpoN"/>
    <property type="match status" value="1"/>
</dbReference>
<dbReference type="PANTHER" id="PTHR32248:SF4">
    <property type="entry name" value="RNA POLYMERASE SIGMA-54 FACTOR"/>
    <property type="match status" value="1"/>
</dbReference>
<evidence type="ECO:0000256" key="10">
    <source>
        <dbReference type="SAM" id="MobiDB-lite"/>
    </source>
</evidence>
<keyword evidence="7 9" id="KW-0238">DNA-binding</keyword>
<dbReference type="GO" id="GO:0016987">
    <property type="term" value="F:sigma factor activity"/>
    <property type="evidence" value="ECO:0007669"/>
    <property type="project" value="UniProtKB-KW"/>
</dbReference>
<dbReference type="InterPro" id="IPR038709">
    <property type="entry name" value="RpoN_core-bd_sf"/>
</dbReference>
<sequence length="496" mass="54290">MALLDLRPDLRPSQALSPRLQHAVRLLQMSSLDFAALLREKLDSNPFLEREEGDVGDDPLGRGDLDADAPARADPPWAAGDRDPASAADESWRDGGPGPPDAQGADERALWQSDGGRGPGREDGAADALEGMAVESALNAHLHAQVDLLKLGQRDEVMLRAIVESLDDDGYLRSPLQDLVPVVALHPPASLEELRVALRLLQSLEPAGVGATSVAECLLLQMPAIASAQERQLATRIVREQLPALAARDMARLARCLGEPPKQVEAACDRIRRLQPRPGWQFGGERTRYIVPDVVVRRTAGGWTVQLNPAVVPRLRINEVYAGLFQRHRGAANAPLGVQLHEARWTLRNVEQRFATILDVAGSIVRRQCGFFDHGAMAMKPLSLREVADEVQVHESTVSRVTNNKYIATPFGTFELTYFFGRALMSSSGRPCSGTAIRELVAEVIAAERPTAPWSDAQIAHQLAEQGLPVARRTVTKYRQMMKIEAVGRRRRLAAD</sequence>
<gene>
    <name evidence="13" type="ORF">ISF6_5312</name>
</gene>
<dbReference type="GO" id="GO:0006352">
    <property type="term" value="P:DNA-templated transcription initiation"/>
    <property type="evidence" value="ECO:0007669"/>
    <property type="project" value="InterPro"/>
</dbReference>
<accession>A0A0K8P8D0</accession>
<keyword evidence="3 9" id="KW-0808">Transferase</keyword>
<dbReference type="NCBIfam" id="NF009118">
    <property type="entry name" value="PRK12469.1"/>
    <property type="match status" value="1"/>
</dbReference>
<dbReference type="AlphaFoldDB" id="A0A0K8P8D0"/>
<dbReference type="GO" id="GO:0001216">
    <property type="term" value="F:DNA-binding transcription activator activity"/>
    <property type="evidence" value="ECO:0007669"/>
    <property type="project" value="InterPro"/>
</dbReference>
<dbReference type="GO" id="GO:0000428">
    <property type="term" value="C:DNA-directed RNA polymerase complex"/>
    <property type="evidence" value="ECO:0007669"/>
    <property type="project" value="UniProtKB-KW"/>
</dbReference>
<name>A0A0K8P8D0_PISS1</name>
<evidence type="ECO:0000313" key="13">
    <source>
        <dbReference type="EMBL" id="GAP38759.1"/>
    </source>
</evidence>
<dbReference type="PROSITE" id="PS50044">
    <property type="entry name" value="SIGMA54_3"/>
    <property type="match status" value="1"/>
</dbReference>
<reference evidence="14" key="1">
    <citation type="submission" date="2015-07" db="EMBL/GenBank/DDBJ databases">
        <title>Discovery of a poly(ethylene terephthalate assimilation.</title>
        <authorList>
            <person name="Yoshida S."/>
            <person name="Hiraga K."/>
            <person name="Takehana T."/>
            <person name="Taniguchi I."/>
            <person name="Yamaji H."/>
            <person name="Maeda Y."/>
            <person name="Toyohara K."/>
            <person name="Miyamoto K."/>
            <person name="Kimura Y."/>
            <person name="Oda K."/>
        </authorList>
    </citation>
    <scope>NUCLEOTIDE SEQUENCE [LARGE SCALE GENOMIC DNA]</scope>
    <source>
        <strain evidence="14">NBRC 110686 / TISTR 2288 / 201-F6</strain>
    </source>
</reference>
<feature type="compositionally biased region" description="Basic and acidic residues" evidence="10">
    <location>
        <begin position="59"/>
        <end position="71"/>
    </location>
</feature>
<evidence type="ECO:0000259" key="11">
    <source>
        <dbReference type="Pfam" id="PF04552"/>
    </source>
</evidence>